<dbReference type="InterPro" id="IPR036908">
    <property type="entry name" value="RlpA-like_sf"/>
</dbReference>
<proteinExistence type="predicted"/>
<evidence type="ECO:0000313" key="5">
    <source>
        <dbReference type="Proteomes" id="UP001165121"/>
    </source>
</evidence>
<protein>
    <submittedName>
        <fullName evidence="4">Unnamed protein product</fullName>
    </submittedName>
</protein>
<gene>
    <name evidence="4" type="ORF">Pfra01_000716700</name>
</gene>
<name>A0A9W6X4N8_9STRA</name>
<evidence type="ECO:0000256" key="1">
    <source>
        <dbReference type="ARBA" id="ARBA00022729"/>
    </source>
</evidence>
<evidence type="ECO:0000259" key="3">
    <source>
        <dbReference type="PROSITE" id="PS50842"/>
    </source>
</evidence>
<dbReference type="EMBL" id="BSXT01000628">
    <property type="protein sequence ID" value="GMF31343.1"/>
    <property type="molecule type" value="Genomic_DNA"/>
</dbReference>
<sequence>MINTPTFRAFLTLSATAAALASAEYFQGDGTTYTLTQVNNGNCNLMSANSIAPTNYAALNDVQWNNLENCGRCAQISCIDSRCTNPTASAIVQIVDRCPECKYGDLDLSPTVFKTITGSDPSRLKIQWEFVDCPIPGTVKICLKDGSSGYWTAVQPTNSIVGVKGVSINGHDATKMDGAYYFVATSSTGADLNAVNVAVTSVNSDVIGGTFSLIAGQCVDTYQQFPSSQVETPAQTPKCNVRRSGK</sequence>
<evidence type="ECO:0000256" key="2">
    <source>
        <dbReference type="SAM" id="SignalP"/>
    </source>
</evidence>
<dbReference type="InterPro" id="IPR009009">
    <property type="entry name" value="RlpA-like_DPBB"/>
</dbReference>
<dbReference type="Gene3D" id="2.40.40.10">
    <property type="entry name" value="RlpA-like domain"/>
    <property type="match status" value="1"/>
</dbReference>
<comment type="caution">
    <text evidence="4">The sequence shown here is derived from an EMBL/GenBank/DDBJ whole genome shotgun (WGS) entry which is preliminary data.</text>
</comment>
<dbReference type="Proteomes" id="UP001165121">
    <property type="component" value="Unassembled WGS sequence"/>
</dbReference>
<keyword evidence="5" id="KW-1185">Reference proteome</keyword>
<reference evidence="4" key="1">
    <citation type="submission" date="2023-04" db="EMBL/GenBank/DDBJ databases">
        <title>Phytophthora fragariaefolia NBRC 109709.</title>
        <authorList>
            <person name="Ichikawa N."/>
            <person name="Sato H."/>
            <person name="Tonouchi N."/>
        </authorList>
    </citation>
    <scope>NUCLEOTIDE SEQUENCE</scope>
    <source>
        <strain evidence="4">NBRC 109709</strain>
    </source>
</reference>
<dbReference type="InterPro" id="IPR036749">
    <property type="entry name" value="Expansin_CBD_sf"/>
</dbReference>
<accession>A0A9W6X4N8</accession>
<dbReference type="Pfam" id="PF03330">
    <property type="entry name" value="DPBB_1"/>
    <property type="match status" value="1"/>
</dbReference>
<dbReference type="InterPro" id="IPR007112">
    <property type="entry name" value="Expansin/allergen_DPBB_dom"/>
</dbReference>
<feature type="chain" id="PRO_5040745426" evidence="2">
    <location>
        <begin position="24"/>
        <end position="246"/>
    </location>
</feature>
<evidence type="ECO:0000313" key="4">
    <source>
        <dbReference type="EMBL" id="GMF31343.1"/>
    </source>
</evidence>
<dbReference type="PANTHER" id="PTHR31836:SF21">
    <property type="entry name" value="EXPANSIN-LIKE PROTEIN 7"/>
    <property type="match status" value="1"/>
</dbReference>
<feature type="domain" description="Expansin-like EG45" evidence="3">
    <location>
        <begin position="40"/>
        <end position="138"/>
    </location>
</feature>
<dbReference type="AlphaFoldDB" id="A0A9W6X4N8"/>
<dbReference type="PANTHER" id="PTHR31836">
    <property type="match status" value="1"/>
</dbReference>
<dbReference type="SUPFAM" id="SSF50685">
    <property type="entry name" value="Barwin-like endoglucanases"/>
    <property type="match status" value="1"/>
</dbReference>
<dbReference type="PROSITE" id="PS50842">
    <property type="entry name" value="EXPANSIN_EG45"/>
    <property type="match status" value="1"/>
</dbReference>
<feature type="signal peptide" evidence="2">
    <location>
        <begin position="1"/>
        <end position="23"/>
    </location>
</feature>
<organism evidence="4 5">
    <name type="scientific">Phytophthora fragariaefolia</name>
    <dbReference type="NCBI Taxonomy" id="1490495"/>
    <lineage>
        <taxon>Eukaryota</taxon>
        <taxon>Sar</taxon>
        <taxon>Stramenopiles</taxon>
        <taxon>Oomycota</taxon>
        <taxon>Peronosporomycetes</taxon>
        <taxon>Peronosporales</taxon>
        <taxon>Peronosporaceae</taxon>
        <taxon>Phytophthora</taxon>
    </lineage>
</organism>
<dbReference type="Gene3D" id="2.60.40.760">
    <property type="entry name" value="Expansin, cellulose-binding-like domain"/>
    <property type="match status" value="1"/>
</dbReference>
<dbReference type="OrthoDB" id="406505at2759"/>
<dbReference type="InterPro" id="IPR051477">
    <property type="entry name" value="Expansin_CellWall"/>
</dbReference>
<keyword evidence="1 2" id="KW-0732">Signal</keyword>
<dbReference type="CDD" id="cd22271">
    <property type="entry name" value="DPBB_EXP_N-like"/>
    <property type="match status" value="1"/>
</dbReference>